<sequence>MSYESDTESLNDGVVSTNTLLGYVDVEISKDEPLYANDSFIGGQPLPMDVGSLIPADLVHCENCKKPMRLLSQINAALPDTWYDRSLYVFICIESRCRRKEGSVRAIRGIKKDKKVMALREQEEKRRIEEEKDKERKRIEKEEEKKKLVNSIFNTNEGSSNSFANTSDNPFATSNPFGTSNPFETKTLKTEINSVEGSKSTLADHLRDSTKVKTAKKVDTIDYTLPEFKGYILYFENEVLDPANQILMPIPENLKVTEADEVIDDNASGNIQAGNLPKVNPDKNKPTEDISKLFDDQTFQNFSRILSFNTQQVVRYEVDGSPILYSSKDKVSRIFYTEDGKFKDKNQWNIPAPAYHPSGSRHVELQLMPKMIIDLEKDVTDVNMIVKNGMEWGTIIVATDADDYVPLNWLDENGVVYLEEWCGVQWEDEVAK</sequence>
<keyword evidence="1" id="KW-0175">Coiled coil</keyword>
<evidence type="ECO:0000313" key="4">
    <source>
        <dbReference type="EMBL" id="TID14996.1"/>
    </source>
</evidence>
<comment type="caution">
    <text evidence="4">The sequence shown here is derived from an EMBL/GenBank/DDBJ whole genome shotgun (WGS) entry which is preliminary data.</text>
</comment>
<dbReference type="OrthoDB" id="443682at2759"/>
<evidence type="ECO:0000313" key="5">
    <source>
        <dbReference type="Proteomes" id="UP000307173"/>
    </source>
</evidence>
<dbReference type="GO" id="GO:0005737">
    <property type="term" value="C:cytoplasm"/>
    <property type="evidence" value="ECO:0007669"/>
    <property type="project" value="InterPro"/>
</dbReference>
<accession>A0A4V4NF68</accession>
<gene>
    <name evidence="4" type="ORF">CANINC_004667</name>
</gene>
<evidence type="ECO:0000259" key="3">
    <source>
        <dbReference type="Pfam" id="PF04194"/>
    </source>
</evidence>
<dbReference type="Proteomes" id="UP000307173">
    <property type="component" value="Unassembled WGS sequence"/>
</dbReference>
<feature type="region of interest" description="Disordered" evidence="2">
    <location>
        <begin position="159"/>
        <end position="182"/>
    </location>
</feature>
<reference evidence="4 5" key="1">
    <citation type="journal article" date="2019" name="Front. Genet.">
        <title>Whole-Genome Sequencing of the Opportunistic Yeast Pathogen Candida inconspicua Uncovers Its Hybrid Origin.</title>
        <authorList>
            <person name="Mixao V."/>
            <person name="Hansen A.P."/>
            <person name="Saus E."/>
            <person name="Boekhout T."/>
            <person name="Lass-Florl C."/>
            <person name="Gabaldon T."/>
        </authorList>
    </citation>
    <scope>NUCLEOTIDE SEQUENCE [LARGE SCALE GENOMIC DNA]</scope>
    <source>
        <strain evidence="4 5">CBS 180</strain>
    </source>
</reference>
<dbReference type="PANTHER" id="PTHR47524:SF1">
    <property type="entry name" value="20S RRNA ACCUMULATION PROTEIN 4"/>
    <property type="match status" value="1"/>
</dbReference>
<keyword evidence="5" id="KW-1185">Reference proteome</keyword>
<dbReference type="PANTHER" id="PTHR47524">
    <property type="entry name" value="20S RRNA ACCUMULATION PROTEIN 4"/>
    <property type="match status" value="1"/>
</dbReference>
<dbReference type="Pfam" id="PF04194">
    <property type="entry name" value="PDCD2_C"/>
    <property type="match status" value="1"/>
</dbReference>
<dbReference type="EMBL" id="SELW01000657">
    <property type="protein sequence ID" value="TID14996.1"/>
    <property type="molecule type" value="Genomic_DNA"/>
</dbReference>
<proteinExistence type="predicted"/>
<dbReference type="STRING" id="52247.A0A4V4NF68"/>
<evidence type="ECO:0000256" key="2">
    <source>
        <dbReference type="SAM" id="MobiDB-lite"/>
    </source>
</evidence>
<protein>
    <recommendedName>
        <fullName evidence="3">Programmed cell death protein 2 C-terminal domain-containing protein</fullName>
    </recommendedName>
</protein>
<dbReference type="GO" id="GO:0030490">
    <property type="term" value="P:maturation of SSU-rRNA"/>
    <property type="evidence" value="ECO:0007669"/>
    <property type="project" value="TreeGrafter"/>
</dbReference>
<feature type="coiled-coil region" evidence="1">
    <location>
        <begin position="118"/>
        <end position="147"/>
    </location>
</feature>
<feature type="domain" description="Programmed cell death protein 2 C-terminal" evidence="3">
    <location>
        <begin position="296"/>
        <end position="426"/>
    </location>
</feature>
<organism evidence="4 5">
    <name type="scientific">Pichia inconspicua</name>
    <dbReference type="NCBI Taxonomy" id="52247"/>
    <lineage>
        <taxon>Eukaryota</taxon>
        <taxon>Fungi</taxon>
        <taxon>Dikarya</taxon>
        <taxon>Ascomycota</taxon>
        <taxon>Saccharomycotina</taxon>
        <taxon>Pichiomycetes</taxon>
        <taxon>Pichiales</taxon>
        <taxon>Pichiaceae</taxon>
        <taxon>Pichia</taxon>
    </lineage>
</organism>
<evidence type="ECO:0000256" key="1">
    <source>
        <dbReference type="SAM" id="Coils"/>
    </source>
</evidence>
<dbReference type="AlphaFoldDB" id="A0A4V4NF68"/>
<name>A0A4V4NF68_9ASCO</name>
<dbReference type="InterPro" id="IPR007320">
    <property type="entry name" value="PDCD2_C"/>
</dbReference>